<dbReference type="RefSeq" id="WP_248941003.1">
    <property type="nucleotide sequence ID" value="NZ_JAKIKS010000057.1"/>
</dbReference>
<comment type="caution">
    <text evidence="1">The sequence shown here is derived from an EMBL/GenBank/DDBJ whole genome shotgun (WGS) entry which is preliminary data.</text>
</comment>
<dbReference type="EMBL" id="JAKIKS010000057">
    <property type="protein sequence ID" value="MCL1125692.1"/>
    <property type="molecule type" value="Genomic_DNA"/>
</dbReference>
<keyword evidence="2" id="KW-1185">Reference proteome</keyword>
<gene>
    <name evidence="1" type="ORF">L2764_14720</name>
</gene>
<dbReference type="Proteomes" id="UP001203423">
    <property type="component" value="Unassembled WGS sequence"/>
</dbReference>
<protein>
    <recommendedName>
        <fullName evidence="3">Lipoprotein</fullName>
    </recommendedName>
</protein>
<evidence type="ECO:0000313" key="1">
    <source>
        <dbReference type="EMBL" id="MCL1125692.1"/>
    </source>
</evidence>
<organism evidence="1 2">
    <name type="scientific">Shewanella surugensis</name>
    <dbReference type="NCBI Taxonomy" id="212020"/>
    <lineage>
        <taxon>Bacteria</taxon>
        <taxon>Pseudomonadati</taxon>
        <taxon>Pseudomonadota</taxon>
        <taxon>Gammaproteobacteria</taxon>
        <taxon>Alteromonadales</taxon>
        <taxon>Shewanellaceae</taxon>
        <taxon>Shewanella</taxon>
    </lineage>
</organism>
<reference evidence="1 2" key="1">
    <citation type="submission" date="2022-01" db="EMBL/GenBank/DDBJ databases">
        <title>Whole genome-based taxonomy of the Shewanellaceae.</title>
        <authorList>
            <person name="Martin-Rodriguez A.J."/>
        </authorList>
    </citation>
    <scope>NUCLEOTIDE SEQUENCE [LARGE SCALE GENOMIC DNA]</scope>
    <source>
        <strain evidence="1 2">DSM 17177</strain>
    </source>
</reference>
<evidence type="ECO:0000313" key="2">
    <source>
        <dbReference type="Proteomes" id="UP001203423"/>
    </source>
</evidence>
<proteinExistence type="predicted"/>
<name>A0ABT0LDC0_9GAMM</name>
<accession>A0ABT0LDC0</accession>
<evidence type="ECO:0008006" key="3">
    <source>
        <dbReference type="Google" id="ProtNLM"/>
    </source>
</evidence>
<dbReference type="PROSITE" id="PS51257">
    <property type="entry name" value="PROKAR_LIPOPROTEIN"/>
    <property type="match status" value="1"/>
</dbReference>
<sequence length="155" mass="17874">MRNPFIALTMLFLLTACDIKNDPVLSAFSFLSSPQSKAEDISRAFFEAIYINQDLKQAKQYVAPPLRSLLTHYAIPSSVQRHLFNLSLTDVSLEVTDPDLTLFTQFEQNIIVTIKLFGLKNNQTWIDDRSVRLQYSDSRWLIIEILPEKKRNNHG</sequence>